<feature type="domain" description="FHA" evidence="2">
    <location>
        <begin position="425"/>
        <end position="486"/>
    </location>
</feature>
<dbReference type="SMART" id="SM00240">
    <property type="entry name" value="FHA"/>
    <property type="match status" value="1"/>
</dbReference>
<feature type="region of interest" description="Disordered" evidence="1">
    <location>
        <begin position="107"/>
        <end position="128"/>
    </location>
</feature>
<evidence type="ECO:0000313" key="4">
    <source>
        <dbReference type="Proteomes" id="UP000267096"/>
    </source>
</evidence>
<dbReference type="InterPro" id="IPR037912">
    <property type="entry name" value="MCRS1"/>
</dbReference>
<keyword evidence="4" id="KW-1185">Reference proteome</keyword>
<dbReference type="EMBL" id="UYRR01031255">
    <property type="protein sequence ID" value="VDK48218.1"/>
    <property type="molecule type" value="Genomic_DNA"/>
</dbReference>
<dbReference type="PANTHER" id="PTHR13233:SF0">
    <property type="entry name" value="MICROSPHERULE PROTEIN 1"/>
    <property type="match status" value="1"/>
</dbReference>
<reference evidence="3 4" key="2">
    <citation type="submission" date="2018-11" db="EMBL/GenBank/DDBJ databases">
        <authorList>
            <consortium name="Pathogen Informatics"/>
        </authorList>
    </citation>
    <scope>NUCLEOTIDE SEQUENCE [LARGE SCALE GENOMIC DNA]</scope>
</reference>
<evidence type="ECO:0000313" key="3">
    <source>
        <dbReference type="EMBL" id="VDK48218.1"/>
    </source>
</evidence>
<dbReference type="AlphaFoldDB" id="A0A158PP06"/>
<proteinExistence type="predicted"/>
<dbReference type="GO" id="GO:0031011">
    <property type="term" value="C:Ino80 complex"/>
    <property type="evidence" value="ECO:0007669"/>
    <property type="project" value="InterPro"/>
</dbReference>
<dbReference type="InterPro" id="IPR000253">
    <property type="entry name" value="FHA_dom"/>
</dbReference>
<sequence length="556" mass="62476">MDTSTNQSSVITPPNAAAPSTSNYKESAYEGTQKVRRSLREIKKPKFDDEIVDSAVTQKTITRKRVAIERMHHSPDNSEINAERNENGYSLSKICIRKRPRLIDISGTSSSSVSEEKQQQPQQSKKSVILSQLPSPVLVDKVTDLIFWLQKRRERIASKEARTKELANAASQNTAASANVLESLKKWTATDDLQLVVAVQHTCSLQAVRIHVNFSRPFTLSEIEERWYELLYDEAVSSIARKRMYDLPAETIRSIQSRTVFNIREHQILFRIPSTAPNQISTFEQVLKEHSKSFHHARTAEVLLEHWRKMKSWHLLIDQNGVTSANEKEASALFYMERNKDINLAGDWQLSVNEARSSSGLSRTDRDTVTSTNHWGEIVTSRWPPSPRVNVEAVSGVWNEAQMGEGVWAVLKGRLMRYAIRGKRVLIGRNTAKHEVDVNLKLEGPAARISRKQALLKCHTDESTGSVQCFINNVGKRPIFVDGKTVLEGSKARVFNNSVIEVANIRLVFVVNSNPITQTDAATAANHNNSYHIDNNNCSTIASVAPSNTVVTTDQQ</sequence>
<protein>
    <submittedName>
        <fullName evidence="5">Microspherule protein 1 (inferred by orthology to a human protein)</fullName>
    </submittedName>
</protein>
<dbReference type="Pfam" id="PF13325">
    <property type="entry name" value="MCRS_N"/>
    <property type="match status" value="1"/>
</dbReference>
<dbReference type="PROSITE" id="PS50006">
    <property type="entry name" value="FHA_DOMAIN"/>
    <property type="match status" value="1"/>
</dbReference>
<reference evidence="5" key="1">
    <citation type="submission" date="2016-04" db="UniProtKB">
        <authorList>
            <consortium name="WormBaseParasite"/>
        </authorList>
    </citation>
    <scope>IDENTIFICATION</scope>
</reference>
<dbReference type="PANTHER" id="PTHR13233">
    <property type="entry name" value="MICROSPHERULE PROTEIN 1"/>
    <property type="match status" value="1"/>
</dbReference>
<dbReference type="SUPFAM" id="SSF49879">
    <property type="entry name" value="SMAD/FHA domain"/>
    <property type="match status" value="1"/>
</dbReference>
<feature type="region of interest" description="Disordered" evidence="1">
    <location>
        <begin position="1"/>
        <end position="35"/>
    </location>
</feature>
<dbReference type="InterPro" id="IPR008984">
    <property type="entry name" value="SMAD_FHA_dom_sf"/>
</dbReference>
<name>A0A158PP06_ANISI</name>
<dbReference type="OrthoDB" id="10262769at2759"/>
<dbReference type="Proteomes" id="UP000267096">
    <property type="component" value="Unassembled WGS sequence"/>
</dbReference>
<evidence type="ECO:0000256" key="1">
    <source>
        <dbReference type="SAM" id="MobiDB-lite"/>
    </source>
</evidence>
<feature type="compositionally biased region" description="Polar residues" evidence="1">
    <location>
        <begin position="1"/>
        <end position="25"/>
    </location>
</feature>
<gene>
    <name evidence="3" type="ORF">ASIM_LOCUS12820</name>
</gene>
<evidence type="ECO:0000259" key="2">
    <source>
        <dbReference type="PROSITE" id="PS50006"/>
    </source>
</evidence>
<feature type="compositionally biased region" description="Low complexity" evidence="1">
    <location>
        <begin position="109"/>
        <end position="128"/>
    </location>
</feature>
<dbReference type="InterPro" id="IPR025999">
    <property type="entry name" value="MCRS_N"/>
</dbReference>
<accession>A0A158PP06</accession>
<evidence type="ECO:0000313" key="5">
    <source>
        <dbReference type="WBParaSite" id="ASIM_0001339201-mRNA-1"/>
    </source>
</evidence>
<dbReference type="GO" id="GO:0071339">
    <property type="term" value="C:MLL1 complex"/>
    <property type="evidence" value="ECO:0007669"/>
    <property type="project" value="InterPro"/>
</dbReference>
<dbReference type="WBParaSite" id="ASIM_0001339201-mRNA-1">
    <property type="protein sequence ID" value="ASIM_0001339201-mRNA-1"/>
    <property type="gene ID" value="ASIM_0001339201"/>
</dbReference>
<organism evidence="5">
    <name type="scientific">Anisakis simplex</name>
    <name type="common">Herring worm</name>
    <dbReference type="NCBI Taxonomy" id="6269"/>
    <lineage>
        <taxon>Eukaryota</taxon>
        <taxon>Metazoa</taxon>
        <taxon>Ecdysozoa</taxon>
        <taxon>Nematoda</taxon>
        <taxon>Chromadorea</taxon>
        <taxon>Rhabditida</taxon>
        <taxon>Spirurina</taxon>
        <taxon>Ascaridomorpha</taxon>
        <taxon>Ascaridoidea</taxon>
        <taxon>Anisakidae</taxon>
        <taxon>Anisakis</taxon>
        <taxon>Anisakis simplex complex</taxon>
    </lineage>
</organism>
<dbReference type="GO" id="GO:0044545">
    <property type="term" value="C:NSL complex"/>
    <property type="evidence" value="ECO:0007669"/>
    <property type="project" value="TreeGrafter"/>
</dbReference>
<dbReference type="GO" id="GO:0002151">
    <property type="term" value="F:G-quadruplex RNA binding"/>
    <property type="evidence" value="ECO:0007669"/>
    <property type="project" value="InterPro"/>
</dbReference>
<dbReference type="Gene3D" id="2.60.200.20">
    <property type="match status" value="1"/>
</dbReference>
<dbReference type="GO" id="GO:0045944">
    <property type="term" value="P:positive regulation of transcription by RNA polymerase II"/>
    <property type="evidence" value="ECO:0007669"/>
    <property type="project" value="TreeGrafter"/>
</dbReference>